<name>J1HMQ9_9ACTO</name>
<sequence>MSKFTERSTAPIENTTIVNQLSHRTFRRFTDERLTDEQVDTLVEVARRTATSSFLQQTTILHITDQRVRDEIAAASGQPYVGGDKGDLFVFLVDMYRNKSLREEMGVDSRAASSMNLFICAAEDAILAAQNTVTAAESMGLGTVFLGSILGDPRRLIAAMELPELTFPILGLLVGHSEQEPLYRPRLPRDVVFARNTYPRVDSFRQALAEYGTEVSEYYEARGGSARFDDFGQLVVASLGTGGAHVSPVLETLHEQGLCLF</sequence>
<evidence type="ECO:0000256" key="5">
    <source>
        <dbReference type="PIRNR" id="PIRNR005426"/>
    </source>
</evidence>
<evidence type="ECO:0000313" key="7">
    <source>
        <dbReference type="EMBL" id="EJF46873.1"/>
    </source>
</evidence>
<evidence type="ECO:0000256" key="3">
    <source>
        <dbReference type="ARBA" id="ARBA00022643"/>
    </source>
</evidence>
<evidence type="ECO:0000256" key="1">
    <source>
        <dbReference type="ARBA" id="ARBA00008366"/>
    </source>
</evidence>
<feature type="domain" description="Nitroreductase" evidence="6">
    <location>
        <begin position="22"/>
        <end position="176"/>
    </location>
</feature>
<evidence type="ECO:0000256" key="2">
    <source>
        <dbReference type="ARBA" id="ARBA00022630"/>
    </source>
</evidence>
<keyword evidence="8" id="KW-1185">Reference proteome</keyword>
<dbReference type="EMBL" id="AKFS01000111">
    <property type="protein sequence ID" value="EJF46873.1"/>
    <property type="molecule type" value="Genomic_DNA"/>
</dbReference>
<dbReference type="InterPro" id="IPR016446">
    <property type="entry name" value="Flavin_OxRdtase_Frp"/>
</dbReference>
<dbReference type="InterPro" id="IPR000415">
    <property type="entry name" value="Nitroreductase-like"/>
</dbReference>
<dbReference type="PANTHER" id="PTHR43425">
    <property type="entry name" value="OXYGEN-INSENSITIVE NADPH NITROREDUCTASE"/>
    <property type="match status" value="1"/>
</dbReference>
<dbReference type="Proteomes" id="UP000004578">
    <property type="component" value="Unassembled WGS sequence"/>
</dbReference>
<keyword evidence="4 5" id="KW-0560">Oxidoreductase</keyword>
<dbReference type="Pfam" id="PF00881">
    <property type="entry name" value="Nitroreductase"/>
    <property type="match status" value="1"/>
</dbReference>
<dbReference type="Gene3D" id="3.40.109.10">
    <property type="entry name" value="NADH Oxidase"/>
    <property type="match status" value="1"/>
</dbReference>
<protein>
    <submittedName>
        <fullName evidence="7">Putative nitro/flavin reductase</fullName>
    </submittedName>
</protein>
<dbReference type="RefSeq" id="WP_005869166.1">
    <property type="nucleotide sequence ID" value="NZ_AKFS01000111.1"/>
</dbReference>
<evidence type="ECO:0000256" key="4">
    <source>
        <dbReference type="ARBA" id="ARBA00023002"/>
    </source>
</evidence>
<comment type="caution">
    <text evidence="7">The sequence shown here is derived from an EMBL/GenBank/DDBJ whole genome shotgun (WGS) entry which is preliminary data.</text>
</comment>
<accession>J1HMQ9</accession>
<dbReference type="PANTHER" id="PTHR43425:SF2">
    <property type="entry name" value="OXYGEN-INSENSITIVE NADPH NITROREDUCTASE"/>
    <property type="match status" value="1"/>
</dbReference>
<evidence type="ECO:0000313" key="8">
    <source>
        <dbReference type="Proteomes" id="UP000004578"/>
    </source>
</evidence>
<dbReference type="InterPro" id="IPR029479">
    <property type="entry name" value="Nitroreductase"/>
</dbReference>
<keyword evidence="2 5" id="KW-0285">Flavoprotein</keyword>
<dbReference type="AlphaFoldDB" id="J1HMQ9"/>
<keyword evidence="5" id="KW-0521">NADP</keyword>
<comment type="similarity">
    <text evidence="1 5">Belongs to the flavin oxidoreductase frp family.</text>
</comment>
<organism evidence="7 8">
    <name type="scientific">Schaalia georgiae F0490</name>
    <dbReference type="NCBI Taxonomy" id="1125717"/>
    <lineage>
        <taxon>Bacteria</taxon>
        <taxon>Bacillati</taxon>
        <taxon>Actinomycetota</taxon>
        <taxon>Actinomycetes</taxon>
        <taxon>Actinomycetales</taxon>
        <taxon>Actinomycetaceae</taxon>
        <taxon>Schaalia</taxon>
    </lineage>
</organism>
<dbReference type="GO" id="GO:0016491">
    <property type="term" value="F:oxidoreductase activity"/>
    <property type="evidence" value="ECO:0007669"/>
    <property type="project" value="UniProtKB-UniRule"/>
</dbReference>
<dbReference type="SUPFAM" id="SSF55469">
    <property type="entry name" value="FMN-dependent nitroreductase-like"/>
    <property type="match status" value="1"/>
</dbReference>
<proteinExistence type="inferred from homology"/>
<evidence type="ECO:0000259" key="6">
    <source>
        <dbReference type="Pfam" id="PF00881"/>
    </source>
</evidence>
<dbReference type="OrthoDB" id="3181400at2"/>
<dbReference type="PATRIC" id="fig|1125717.3.peg.742"/>
<dbReference type="PIRSF" id="PIRSF005426">
    <property type="entry name" value="Frp"/>
    <property type="match status" value="1"/>
</dbReference>
<keyword evidence="3 5" id="KW-0288">FMN</keyword>
<reference evidence="7 8" key="1">
    <citation type="submission" date="2012-05" db="EMBL/GenBank/DDBJ databases">
        <authorList>
            <person name="Harkins D.M."/>
            <person name="Madupu R."/>
            <person name="Durkin A.S."/>
            <person name="Torralba M."/>
            <person name="Methe B."/>
            <person name="Sutton G.G."/>
            <person name="Nelson K.E."/>
        </authorList>
    </citation>
    <scope>NUCLEOTIDE SEQUENCE [LARGE SCALE GENOMIC DNA]</scope>
    <source>
        <strain evidence="7 8">F0490</strain>
    </source>
</reference>
<gene>
    <name evidence="7" type="ORF">HMPREF1317_1074</name>
</gene>